<protein>
    <recommendedName>
        <fullName evidence="4">Short-chain collagen C4</fullName>
    </recommendedName>
</protein>
<evidence type="ECO:0000313" key="2">
    <source>
        <dbReference type="EnsemblMetazoa" id="CapteP127636"/>
    </source>
</evidence>
<name>R7T6U7_CAPTE</name>
<dbReference type="EMBL" id="KB311417">
    <property type="protein sequence ID" value="ELT89314.1"/>
    <property type="molecule type" value="Genomic_DNA"/>
</dbReference>
<dbReference type="Proteomes" id="UP000014760">
    <property type="component" value="Unassembled WGS sequence"/>
</dbReference>
<dbReference type="AlphaFoldDB" id="R7T6U7"/>
<dbReference type="GO" id="GO:0005615">
    <property type="term" value="C:extracellular space"/>
    <property type="evidence" value="ECO:0007669"/>
    <property type="project" value="TreeGrafter"/>
</dbReference>
<dbReference type="PANTHER" id="PTHR24024:SF18">
    <property type="entry name" value="SHORT-CHAIN COLLAGEN C4-LIKE"/>
    <property type="match status" value="1"/>
</dbReference>
<dbReference type="PANTHER" id="PTHR24024">
    <property type="entry name" value="PULMONARY SURFACTANT-ASSOCIATED PROTEIN A"/>
    <property type="match status" value="1"/>
</dbReference>
<reference evidence="1 3" key="2">
    <citation type="journal article" date="2013" name="Nature">
        <title>Insights into bilaterian evolution from three spiralian genomes.</title>
        <authorList>
            <person name="Simakov O."/>
            <person name="Marletaz F."/>
            <person name="Cho S.J."/>
            <person name="Edsinger-Gonzales E."/>
            <person name="Havlak P."/>
            <person name="Hellsten U."/>
            <person name="Kuo D.H."/>
            <person name="Larsson T."/>
            <person name="Lv J."/>
            <person name="Arendt D."/>
            <person name="Savage R."/>
            <person name="Osoegawa K."/>
            <person name="de Jong P."/>
            <person name="Grimwood J."/>
            <person name="Chapman J.A."/>
            <person name="Shapiro H."/>
            <person name="Aerts A."/>
            <person name="Otillar R.P."/>
            <person name="Terry A.Y."/>
            <person name="Boore J.L."/>
            <person name="Grigoriev I.V."/>
            <person name="Lindberg D.R."/>
            <person name="Seaver E.C."/>
            <person name="Weisblat D.A."/>
            <person name="Putnam N.H."/>
            <person name="Rokhsar D.S."/>
        </authorList>
    </citation>
    <scope>NUCLEOTIDE SEQUENCE</scope>
    <source>
        <strain evidence="1 3">I ESC-2004</strain>
    </source>
</reference>
<dbReference type="InterPro" id="IPR051077">
    <property type="entry name" value="Ca-dependent_lectin"/>
</dbReference>
<accession>R7T6U7</accession>
<sequence>FPFHEGGAVYTRWGRTNCTDGIHTELVYRGYAGGTHYTHSGGASDYLCLPRDPQWGSQNGAKTKYVGEVWGAEYQMASFPFSLRSSGSSTLQNHNVPCAVCRAKTRASVLMVPAHKECHEGWTREYSGYLTTGYKNNVARFDYACMDAAPEVLAAGHRNENGALFYLVEGVCGSLPCPPYINGRELTCVVCTK</sequence>
<feature type="non-terminal residue" evidence="1">
    <location>
        <position position="1"/>
    </location>
</feature>
<dbReference type="HOGENOM" id="CLU_056628_2_1_1"/>
<gene>
    <name evidence="1" type="ORF">CAPTEDRAFT_127636</name>
</gene>
<dbReference type="EnsemblMetazoa" id="CapteT127636">
    <property type="protein sequence ID" value="CapteP127636"/>
    <property type="gene ID" value="CapteG127636"/>
</dbReference>
<proteinExistence type="predicted"/>
<organism evidence="1">
    <name type="scientific">Capitella teleta</name>
    <name type="common">Polychaete worm</name>
    <dbReference type="NCBI Taxonomy" id="283909"/>
    <lineage>
        <taxon>Eukaryota</taxon>
        <taxon>Metazoa</taxon>
        <taxon>Spiralia</taxon>
        <taxon>Lophotrochozoa</taxon>
        <taxon>Annelida</taxon>
        <taxon>Polychaeta</taxon>
        <taxon>Sedentaria</taxon>
        <taxon>Scolecida</taxon>
        <taxon>Capitellidae</taxon>
        <taxon>Capitella</taxon>
    </lineage>
</organism>
<evidence type="ECO:0000313" key="3">
    <source>
        <dbReference type="Proteomes" id="UP000014760"/>
    </source>
</evidence>
<dbReference type="OrthoDB" id="6117306at2759"/>
<evidence type="ECO:0000313" key="1">
    <source>
        <dbReference type="EMBL" id="ELT89314.1"/>
    </source>
</evidence>
<dbReference type="EMBL" id="AMQN01003278">
    <property type="status" value="NOT_ANNOTATED_CDS"/>
    <property type="molecule type" value="Genomic_DNA"/>
</dbReference>
<evidence type="ECO:0008006" key="4">
    <source>
        <dbReference type="Google" id="ProtNLM"/>
    </source>
</evidence>
<reference evidence="2" key="3">
    <citation type="submission" date="2015-06" db="UniProtKB">
        <authorList>
            <consortium name="EnsemblMetazoa"/>
        </authorList>
    </citation>
    <scope>IDENTIFICATION</scope>
</reference>
<reference evidence="3" key="1">
    <citation type="submission" date="2012-12" db="EMBL/GenBank/DDBJ databases">
        <authorList>
            <person name="Hellsten U."/>
            <person name="Grimwood J."/>
            <person name="Chapman J.A."/>
            <person name="Shapiro H."/>
            <person name="Aerts A."/>
            <person name="Otillar R.P."/>
            <person name="Terry A.Y."/>
            <person name="Boore J.L."/>
            <person name="Simakov O."/>
            <person name="Marletaz F."/>
            <person name="Cho S.-J."/>
            <person name="Edsinger-Gonzales E."/>
            <person name="Havlak P."/>
            <person name="Kuo D.-H."/>
            <person name="Larsson T."/>
            <person name="Lv J."/>
            <person name="Arendt D."/>
            <person name="Savage R."/>
            <person name="Osoegawa K."/>
            <person name="de Jong P."/>
            <person name="Lindberg D.R."/>
            <person name="Seaver E.C."/>
            <person name="Weisblat D.A."/>
            <person name="Putnam N.H."/>
            <person name="Grigoriev I.V."/>
            <person name="Rokhsar D.S."/>
        </authorList>
    </citation>
    <scope>NUCLEOTIDE SEQUENCE</scope>
    <source>
        <strain evidence="3">I ESC-2004</strain>
    </source>
</reference>
<dbReference type="OMA" id="PVEDECP"/>
<keyword evidence="3" id="KW-1185">Reference proteome</keyword>